<dbReference type="EMBL" id="JAVREJ010000008">
    <property type="protein sequence ID" value="MDT0350607.1"/>
    <property type="molecule type" value="Genomic_DNA"/>
</dbReference>
<feature type="domain" description="LppM" evidence="2">
    <location>
        <begin position="34"/>
        <end position="183"/>
    </location>
</feature>
<evidence type="ECO:0000313" key="3">
    <source>
        <dbReference type="EMBL" id="MDT0350607.1"/>
    </source>
</evidence>
<protein>
    <submittedName>
        <fullName evidence="3">DUF3153 domain-containing protein</fullName>
    </submittedName>
</protein>
<dbReference type="Proteomes" id="UP001183202">
    <property type="component" value="Unassembled WGS sequence"/>
</dbReference>
<gene>
    <name evidence="3" type="ORF">RM445_13830</name>
</gene>
<keyword evidence="1" id="KW-0812">Transmembrane</keyword>
<sequence>MPFPPATSRPTLRRALTLALALLIAFTALSGCARVRAALAVQPDDTVNGEIVVATPETGPDDPGPVISVPEEIADDVDVSAYRQEGYTGSLLRFSGLTFDQLGRLSAAAGPAGEKVQFSLRRAGNRLLVNGKADLTTVPVDKADFQLKITTSGEVLETNGDAEAGTASWTFDAGKVGDVSAVIAVADPNAPSAVSWTLLATTLVALACAAVVLLARRTRNPPVRPRS</sequence>
<comment type="caution">
    <text evidence="3">The sequence shown here is derived from an EMBL/GenBank/DDBJ whole genome shotgun (WGS) entry which is preliminary data.</text>
</comment>
<evidence type="ECO:0000313" key="4">
    <source>
        <dbReference type="Proteomes" id="UP001183202"/>
    </source>
</evidence>
<evidence type="ECO:0000256" key="1">
    <source>
        <dbReference type="SAM" id="Phobius"/>
    </source>
</evidence>
<dbReference type="InterPro" id="IPR053807">
    <property type="entry name" value="LppM"/>
</dbReference>
<evidence type="ECO:0000259" key="2">
    <source>
        <dbReference type="Pfam" id="PF21946"/>
    </source>
</evidence>
<reference evidence="4" key="1">
    <citation type="submission" date="2023-07" db="EMBL/GenBank/DDBJ databases">
        <title>30 novel species of actinomycetes from the DSMZ collection.</title>
        <authorList>
            <person name="Nouioui I."/>
        </authorList>
    </citation>
    <scope>NUCLEOTIDE SEQUENCE [LARGE SCALE GENOMIC DNA]</scope>
    <source>
        <strain evidence="4">DSM 45834</strain>
    </source>
</reference>
<organism evidence="3 4">
    <name type="scientific">Pseudonocardia charpentierae</name>
    <dbReference type="NCBI Taxonomy" id="3075545"/>
    <lineage>
        <taxon>Bacteria</taxon>
        <taxon>Bacillati</taxon>
        <taxon>Actinomycetota</taxon>
        <taxon>Actinomycetes</taxon>
        <taxon>Pseudonocardiales</taxon>
        <taxon>Pseudonocardiaceae</taxon>
        <taxon>Pseudonocardia</taxon>
    </lineage>
</organism>
<feature type="transmembrane region" description="Helical" evidence="1">
    <location>
        <begin position="193"/>
        <end position="215"/>
    </location>
</feature>
<keyword evidence="1" id="KW-1133">Transmembrane helix</keyword>
<dbReference type="Pfam" id="PF21946">
    <property type="entry name" value="LppM"/>
    <property type="match status" value="1"/>
</dbReference>
<keyword evidence="4" id="KW-1185">Reference proteome</keyword>
<dbReference type="RefSeq" id="WP_311556632.1">
    <property type="nucleotide sequence ID" value="NZ_JAVREJ010000008.1"/>
</dbReference>
<keyword evidence="1" id="KW-0472">Membrane</keyword>
<proteinExistence type="predicted"/>
<name>A0ABU2NAM2_9PSEU</name>
<accession>A0ABU2NAM2</accession>